<dbReference type="FunFam" id="3.40.50.2300:FF:000002">
    <property type="entry name" value="DNA-binding response regulator PhoP"/>
    <property type="match status" value="1"/>
</dbReference>
<dbReference type="Gene3D" id="3.40.50.2300">
    <property type="match status" value="1"/>
</dbReference>
<dbReference type="PROSITE" id="PS51755">
    <property type="entry name" value="OMPR_PHOB"/>
    <property type="match status" value="1"/>
</dbReference>
<evidence type="ECO:0000259" key="8">
    <source>
        <dbReference type="PROSITE" id="PS50110"/>
    </source>
</evidence>
<dbReference type="InterPro" id="IPR049767">
    <property type="entry name" value="RppA"/>
</dbReference>
<dbReference type="NCBIfam" id="NF041734">
    <property type="entry name" value="resp_reg_RppA"/>
    <property type="match status" value="1"/>
</dbReference>
<keyword evidence="11" id="KW-1185">Reference proteome</keyword>
<dbReference type="CDD" id="cd00383">
    <property type="entry name" value="trans_reg_C"/>
    <property type="match status" value="1"/>
</dbReference>
<feature type="domain" description="OmpR/PhoB-type" evidence="9">
    <location>
        <begin position="126"/>
        <end position="228"/>
    </location>
</feature>
<dbReference type="SUPFAM" id="SSF52172">
    <property type="entry name" value="CheY-like"/>
    <property type="match status" value="1"/>
</dbReference>
<dbReference type="PANTHER" id="PTHR48111:SF5">
    <property type="entry name" value="RESPONSE REGULATOR RPPA"/>
    <property type="match status" value="1"/>
</dbReference>
<keyword evidence="2" id="KW-0902">Two-component regulatory system</keyword>
<dbReference type="InterPro" id="IPR039420">
    <property type="entry name" value="WalR-like"/>
</dbReference>
<comment type="caution">
    <text evidence="10">The sequence shown here is derived from an EMBL/GenBank/DDBJ whole genome shotgun (WGS) entry which is preliminary data.</text>
</comment>
<dbReference type="Pfam" id="PF00486">
    <property type="entry name" value="Trans_reg_C"/>
    <property type="match status" value="1"/>
</dbReference>
<dbReference type="GO" id="GO:0005829">
    <property type="term" value="C:cytosol"/>
    <property type="evidence" value="ECO:0007669"/>
    <property type="project" value="TreeGrafter"/>
</dbReference>
<keyword evidence="1 6" id="KW-0597">Phosphoprotein</keyword>
<evidence type="ECO:0000256" key="3">
    <source>
        <dbReference type="ARBA" id="ARBA00023015"/>
    </source>
</evidence>
<dbReference type="AlphaFoldDB" id="A0AAW9QLW9"/>
<dbReference type="SMART" id="SM00862">
    <property type="entry name" value="Trans_reg_C"/>
    <property type="match status" value="1"/>
</dbReference>
<evidence type="ECO:0000256" key="7">
    <source>
        <dbReference type="PROSITE-ProRule" id="PRU01091"/>
    </source>
</evidence>
<dbReference type="PROSITE" id="PS50110">
    <property type="entry name" value="RESPONSE_REGULATORY"/>
    <property type="match status" value="1"/>
</dbReference>
<evidence type="ECO:0000313" key="11">
    <source>
        <dbReference type="Proteomes" id="UP001328733"/>
    </source>
</evidence>
<feature type="domain" description="Response regulatory" evidence="8">
    <location>
        <begin position="2"/>
        <end position="118"/>
    </location>
</feature>
<evidence type="ECO:0000313" key="10">
    <source>
        <dbReference type="EMBL" id="MEG3436135.1"/>
    </source>
</evidence>
<feature type="modified residue" description="4-aspartylphosphate" evidence="6">
    <location>
        <position position="53"/>
    </location>
</feature>
<dbReference type="PANTHER" id="PTHR48111">
    <property type="entry name" value="REGULATOR OF RPOS"/>
    <property type="match status" value="1"/>
</dbReference>
<evidence type="ECO:0000256" key="6">
    <source>
        <dbReference type="PROSITE-ProRule" id="PRU00169"/>
    </source>
</evidence>
<dbReference type="Gene3D" id="1.10.10.10">
    <property type="entry name" value="Winged helix-like DNA-binding domain superfamily/Winged helix DNA-binding domain"/>
    <property type="match status" value="1"/>
</dbReference>
<dbReference type="InterPro" id="IPR011006">
    <property type="entry name" value="CheY-like_superfamily"/>
</dbReference>
<dbReference type="GO" id="GO:0032993">
    <property type="term" value="C:protein-DNA complex"/>
    <property type="evidence" value="ECO:0007669"/>
    <property type="project" value="TreeGrafter"/>
</dbReference>
<dbReference type="Proteomes" id="UP001328733">
    <property type="component" value="Unassembled WGS sequence"/>
</dbReference>
<feature type="DNA-binding region" description="OmpR/PhoB-type" evidence="7">
    <location>
        <begin position="126"/>
        <end position="228"/>
    </location>
</feature>
<dbReference type="InterPro" id="IPR001867">
    <property type="entry name" value="OmpR/PhoB-type_DNA-bd"/>
</dbReference>
<dbReference type="SUPFAM" id="SSF46894">
    <property type="entry name" value="C-terminal effector domain of the bipartite response regulators"/>
    <property type="match status" value="1"/>
</dbReference>
<evidence type="ECO:0000256" key="1">
    <source>
        <dbReference type="ARBA" id="ARBA00022553"/>
    </source>
</evidence>
<evidence type="ECO:0000259" key="9">
    <source>
        <dbReference type="PROSITE" id="PS51755"/>
    </source>
</evidence>
<accession>A0AAW9QLW9</accession>
<dbReference type="CDD" id="cd19935">
    <property type="entry name" value="REC_OmpR_CusR-like"/>
    <property type="match status" value="1"/>
</dbReference>
<dbReference type="Pfam" id="PF00072">
    <property type="entry name" value="Response_reg"/>
    <property type="match status" value="1"/>
</dbReference>
<dbReference type="RefSeq" id="WP_332863588.1">
    <property type="nucleotide sequence ID" value="NZ_JBAFSM010000004.1"/>
</dbReference>
<dbReference type="GO" id="GO:0000976">
    <property type="term" value="F:transcription cis-regulatory region binding"/>
    <property type="evidence" value="ECO:0007669"/>
    <property type="project" value="TreeGrafter"/>
</dbReference>
<keyword evidence="3" id="KW-0805">Transcription regulation</keyword>
<gene>
    <name evidence="10" type="primary">rppA</name>
    <name evidence="10" type="ORF">V0288_03305</name>
</gene>
<name>A0AAW9QLW9_9CHRO</name>
<sequence length="233" mass="26484">MRILLVEDEPDLGRAIEASLQREKYIVDWVQNGTEAWGYLENHQVQYTVAILDWLLPGLSGLELCQRVRSKNNPLPILLLTAKDRMEDKVTGLDAGADDYLIKPFGMAELKARVRALHRRSPSLSPQKLQLGILQLDYGTATVSARIGGVDRVIPLTAKEFQLLEYFMKHPDRLLTRDRLMNQVWDMEADPTSNVVPAQIRLLRRKLADHGCDGLLETVYGLGYRLNSPHERT</sequence>
<evidence type="ECO:0000256" key="4">
    <source>
        <dbReference type="ARBA" id="ARBA00023125"/>
    </source>
</evidence>
<dbReference type="GO" id="GO:0006355">
    <property type="term" value="P:regulation of DNA-templated transcription"/>
    <property type="evidence" value="ECO:0007669"/>
    <property type="project" value="InterPro"/>
</dbReference>
<dbReference type="EMBL" id="JBAFSM010000004">
    <property type="protein sequence ID" value="MEG3436135.1"/>
    <property type="molecule type" value="Genomic_DNA"/>
</dbReference>
<keyword evidence="4 7" id="KW-0238">DNA-binding</keyword>
<dbReference type="GO" id="GO:0000156">
    <property type="term" value="F:phosphorelay response regulator activity"/>
    <property type="evidence" value="ECO:0007669"/>
    <property type="project" value="TreeGrafter"/>
</dbReference>
<organism evidence="10 11">
    <name type="scientific">Pannus brasiliensis CCIBt3594</name>
    <dbReference type="NCBI Taxonomy" id="1427578"/>
    <lineage>
        <taxon>Bacteria</taxon>
        <taxon>Bacillati</taxon>
        <taxon>Cyanobacteriota</taxon>
        <taxon>Cyanophyceae</taxon>
        <taxon>Oscillatoriophycideae</taxon>
        <taxon>Chroococcales</taxon>
        <taxon>Microcystaceae</taxon>
        <taxon>Pannus</taxon>
    </lineage>
</organism>
<reference evidence="10 11" key="1">
    <citation type="submission" date="2024-01" db="EMBL/GenBank/DDBJ databases">
        <title>Genomic insights into the taxonomy and metabolism of the cyanobacterium Pannus brasiliensis CCIBt3594.</title>
        <authorList>
            <person name="Machado M."/>
            <person name="Botero N.B."/>
            <person name="Andreote A.P.D."/>
            <person name="Feitosa A.M.T."/>
            <person name="Popin R."/>
            <person name="Sivonen K."/>
            <person name="Fiore M.F."/>
        </authorList>
    </citation>
    <scope>NUCLEOTIDE SEQUENCE [LARGE SCALE GENOMIC DNA]</scope>
    <source>
        <strain evidence="10 11">CCIBt3594</strain>
    </source>
</reference>
<dbReference type="InterPro" id="IPR001789">
    <property type="entry name" value="Sig_transdc_resp-reg_receiver"/>
</dbReference>
<evidence type="ECO:0000256" key="2">
    <source>
        <dbReference type="ARBA" id="ARBA00023012"/>
    </source>
</evidence>
<evidence type="ECO:0000256" key="5">
    <source>
        <dbReference type="ARBA" id="ARBA00023163"/>
    </source>
</evidence>
<dbReference type="InterPro" id="IPR036388">
    <property type="entry name" value="WH-like_DNA-bd_sf"/>
</dbReference>
<dbReference type="InterPro" id="IPR016032">
    <property type="entry name" value="Sig_transdc_resp-reg_C-effctor"/>
</dbReference>
<keyword evidence="5" id="KW-0804">Transcription</keyword>
<protein>
    <submittedName>
        <fullName evidence="10">Two-component system response regulator RppA</fullName>
    </submittedName>
</protein>
<proteinExistence type="predicted"/>
<dbReference type="SMART" id="SM00448">
    <property type="entry name" value="REC"/>
    <property type="match status" value="1"/>
</dbReference>
<dbReference type="Gene3D" id="6.10.250.690">
    <property type="match status" value="1"/>
</dbReference>